<dbReference type="InterPro" id="IPR003959">
    <property type="entry name" value="ATPase_AAA_core"/>
</dbReference>
<dbReference type="Gene3D" id="3.40.50.300">
    <property type="entry name" value="P-loop containing nucleotide triphosphate hydrolases"/>
    <property type="match status" value="1"/>
</dbReference>
<comment type="caution">
    <text evidence="2">The sequence shown here is derived from an EMBL/GenBank/DDBJ whole genome shotgun (WGS) entry which is preliminary data.</text>
</comment>
<dbReference type="SUPFAM" id="SSF52540">
    <property type="entry name" value="P-loop containing nucleoside triphosphate hydrolases"/>
    <property type="match status" value="1"/>
</dbReference>
<evidence type="ECO:0000313" key="2">
    <source>
        <dbReference type="EMBL" id="MES1923443.1"/>
    </source>
</evidence>
<keyword evidence="2" id="KW-0378">Hydrolase</keyword>
<keyword evidence="3" id="KW-1185">Reference proteome</keyword>
<evidence type="ECO:0000259" key="1">
    <source>
        <dbReference type="Pfam" id="PF00004"/>
    </source>
</evidence>
<dbReference type="Proteomes" id="UP001439008">
    <property type="component" value="Unassembled WGS sequence"/>
</dbReference>
<name>A0ABV2AUW0_9EUKA</name>
<feature type="non-terminal residue" evidence="2">
    <location>
        <position position="1"/>
    </location>
</feature>
<dbReference type="EMBL" id="JBDODL010006215">
    <property type="protein sequence ID" value="MES1923443.1"/>
    <property type="molecule type" value="Genomic_DNA"/>
</dbReference>
<feature type="non-terminal residue" evidence="2">
    <location>
        <position position="66"/>
    </location>
</feature>
<dbReference type="GO" id="GO:0016787">
    <property type="term" value="F:hydrolase activity"/>
    <property type="evidence" value="ECO:0007669"/>
    <property type="project" value="UniProtKB-KW"/>
</dbReference>
<feature type="domain" description="ATPase AAA-type core" evidence="1">
    <location>
        <begin position="23"/>
        <end position="45"/>
    </location>
</feature>
<protein>
    <submittedName>
        <fullName evidence="2">Glycoside hydrolase 2 (Mannanase, beta-galactosidase)</fullName>
    </submittedName>
</protein>
<dbReference type="InterPro" id="IPR027417">
    <property type="entry name" value="P-loop_NTPase"/>
</dbReference>
<gene>
    <name evidence="2" type="primary">BMS1</name>
    <name evidence="2" type="ORF">MHBO_005015</name>
</gene>
<sequence length="66" mass="7326">NLKELREKIAEFIPEKDLNCVNILLIGPPGTGKTSFYNSCITALSDERRVKDPFTVRSGGDCVTVR</sequence>
<evidence type="ECO:0000313" key="3">
    <source>
        <dbReference type="Proteomes" id="UP001439008"/>
    </source>
</evidence>
<proteinExistence type="predicted"/>
<organism evidence="2 3">
    <name type="scientific">Bonamia ostreae</name>
    <dbReference type="NCBI Taxonomy" id="126728"/>
    <lineage>
        <taxon>Eukaryota</taxon>
        <taxon>Sar</taxon>
        <taxon>Rhizaria</taxon>
        <taxon>Endomyxa</taxon>
        <taxon>Ascetosporea</taxon>
        <taxon>Haplosporida</taxon>
        <taxon>Bonamia</taxon>
    </lineage>
</organism>
<dbReference type="Pfam" id="PF00004">
    <property type="entry name" value="AAA"/>
    <property type="match status" value="1"/>
</dbReference>
<accession>A0ABV2AUW0</accession>
<reference evidence="2 3" key="1">
    <citation type="journal article" date="2024" name="BMC Biol.">
        <title>Comparative genomics of Ascetosporea gives new insight into the evolutionary basis for animal parasitism in Rhizaria.</title>
        <authorList>
            <person name="Hiltunen Thoren M."/>
            <person name="Onut-Brannstrom I."/>
            <person name="Alfjorden A."/>
            <person name="Peckova H."/>
            <person name="Swords F."/>
            <person name="Hooper C."/>
            <person name="Holzer A.S."/>
            <person name="Bass D."/>
            <person name="Burki F."/>
        </authorList>
    </citation>
    <scope>NUCLEOTIDE SEQUENCE [LARGE SCALE GENOMIC DNA]</scope>
    <source>
        <strain evidence="2">20-A016</strain>
    </source>
</reference>